<dbReference type="KEGG" id="abat:CFX1CAM_0719"/>
<dbReference type="Proteomes" id="UP000195514">
    <property type="component" value="Chromosome I"/>
</dbReference>
<dbReference type="EMBL" id="LT859958">
    <property type="protein sequence ID" value="SMX53784.1"/>
    <property type="molecule type" value="Genomic_DNA"/>
</dbReference>
<protein>
    <submittedName>
        <fullName evidence="1">Uncharacterized protein</fullName>
    </submittedName>
</protein>
<evidence type="ECO:0000313" key="2">
    <source>
        <dbReference type="Proteomes" id="UP000195514"/>
    </source>
</evidence>
<evidence type="ECO:0000313" key="1">
    <source>
        <dbReference type="EMBL" id="SMX53784.1"/>
    </source>
</evidence>
<reference evidence="2" key="1">
    <citation type="submission" date="2017-05" db="EMBL/GenBank/DDBJ databases">
        <authorList>
            <person name="Kirkegaard R."/>
            <person name="Mcilroy J S."/>
        </authorList>
    </citation>
    <scope>NUCLEOTIDE SEQUENCE [LARGE SCALE GENOMIC DNA]</scope>
</reference>
<name>A0A1Y6K2C3_9CHLR</name>
<accession>A0A1Y6K2C3</accession>
<gene>
    <name evidence="1" type="ORF">CFX1CAM_0719</name>
</gene>
<organism evidence="1 2">
    <name type="scientific">Candidatus Brevifilum fermentans</name>
    <dbReference type="NCBI Taxonomy" id="1986204"/>
    <lineage>
        <taxon>Bacteria</taxon>
        <taxon>Bacillati</taxon>
        <taxon>Chloroflexota</taxon>
        <taxon>Anaerolineae</taxon>
        <taxon>Anaerolineales</taxon>
        <taxon>Anaerolineaceae</taxon>
        <taxon>Candidatus Brevifilum</taxon>
    </lineage>
</organism>
<keyword evidence="2" id="KW-1185">Reference proteome</keyword>
<dbReference type="AlphaFoldDB" id="A0A1Y6K2C3"/>
<proteinExistence type="predicted"/>
<sequence>MVSMTFDMNFSKATPDYGGGLSLDELVGMPAGSIYGAKLPNGEAFQTVLRASGYMLQAELALYRLIEIWADGHTAWHGDKRDDPVVVTPSGQLIRTRG</sequence>